<comment type="function">
    <text evidence="10">Confers DNA tethering and processivity to DNA polymerases and other proteins. Acts as a clamp, forming a ring around DNA (a reaction catalyzed by the clamp-loading complex) which diffuses in an ATP-independent manner freely and bidirectionally along dsDNA. Initially characterized for its ability to contact the catalytic subunit of DNA polymerase III (Pol III), a complex, multichain enzyme responsible for most of the replicative synthesis in bacteria; Pol III exhibits 3'-5' exonuclease proofreading activity. The beta chain is required for initiation of replication as well as for processivity of DNA replication.</text>
</comment>
<evidence type="ECO:0000256" key="7">
    <source>
        <dbReference type="ARBA" id="ARBA00022705"/>
    </source>
</evidence>
<evidence type="ECO:0000313" key="14">
    <source>
        <dbReference type="EMBL" id="KZE68051.1"/>
    </source>
</evidence>
<evidence type="ECO:0000259" key="11">
    <source>
        <dbReference type="Pfam" id="PF00712"/>
    </source>
</evidence>
<dbReference type="AlphaFoldDB" id="A0A161TPS8"/>
<protein>
    <recommendedName>
        <fullName evidence="3 10">Beta sliding clamp</fullName>
    </recommendedName>
</protein>
<evidence type="ECO:0000256" key="8">
    <source>
        <dbReference type="ARBA" id="ARBA00022932"/>
    </source>
</evidence>
<feature type="domain" description="DNA polymerase III beta sliding clamp N-terminal" evidence="11">
    <location>
        <begin position="1"/>
        <end position="122"/>
    </location>
</feature>
<dbReference type="GO" id="GO:0003677">
    <property type="term" value="F:DNA binding"/>
    <property type="evidence" value="ECO:0007669"/>
    <property type="project" value="UniProtKB-UniRule"/>
</dbReference>
<dbReference type="SUPFAM" id="SSF55979">
    <property type="entry name" value="DNA clamp"/>
    <property type="match status" value="3"/>
</dbReference>
<dbReference type="InterPro" id="IPR001001">
    <property type="entry name" value="DNA_polIII_beta"/>
</dbReference>
<dbReference type="GO" id="GO:0005737">
    <property type="term" value="C:cytoplasm"/>
    <property type="evidence" value="ECO:0007669"/>
    <property type="project" value="UniProtKB-SubCell"/>
</dbReference>
<dbReference type="EMBL" id="LRFC01000006">
    <property type="protein sequence ID" value="KZE68051.1"/>
    <property type="molecule type" value="Genomic_DNA"/>
</dbReference>
<comment type="subunit">
    <text evidence="10">Forms a ring-shaped head-to-tail homodimer around DNA.</text>
</comment>
<dbReference type="GO" id="GO:0003887">
    <property type="term" value="F:DNA-directed DNA polymerase activity"/>
    <property type="evidence" value="ECO:0007669"/>
    <property type="project" value="UniProtKB-UniRule"/>
</dbReference>
<dbReference type="InterPro" id="IPR046938">
    <property type="entry name" value="DNA_clamp_sf"/>
</dbReference>
<evidence type="ECO:0000256" key="3">
    <source>
        <dbReference type="ARBA" id="ARBA00021035"/>
    </source>
</evidence>
<gene>
    <name evidence="14" type="ORF">AWM68_17760</name>
</gene>
<organism evidence="14 15">
    <name type="scientific">Fictibacillus phosphorivorans</name>
    <dbReference type="NCBI Taxonomy" id="1221500"/>
    <lineage>
        <taxon>Bacteria</taxon>
        <taxon>Bacillati</taxon>
        <taxon>Bacillota</taxon>
        <taxon>Bacilli</taxon>
        <taxon>Bacillales</taxon>
        <taxon>Fictibacillaceae</taxon>
        <taxon>Fictibacillus</taxon>
    </lineage>
</organism>
<proteinExistence type="inferred from homology"/>
<dbReference type="GO" id="GO:0008408">
    <property type="term" value="F:3'-5' exonuclease activity"/>
    <property type="evidence" value="ECO:0007669"/>
    <property type="project" value="InterPro"/>
</dbReference>
<dbReference type="SMART" id="SM00480">
    <property type="entry name" value="POL3Bc"/>
    <property type="match status" value="1"/>
</dbReference>
<comment type="similarity">
    <text evidence="2 10">Belongs to the beta sliding clamp family.</text>
</comment>
<evidence type="ECO:0000259" key="13">
    <source>
        <dbReference type="Pfam" id="PF02768"/>
    </source>
</evidence>
<evidence type="ECO:0000256" key="2">
    <source>
        <dbReference type="ARBA" id="ARBA00010752"/>
    </source>
</evidence>
<dbReference type="Proteomes" id="UP000076567">
    <property type="component" value="Unassembled WGS sequence"/>
</dbReference>
<evidence type="ECO:0000256" key="1">
    <source>
        <dbReference type="ARBA" id="ARBA00004496"/>
    </source>
</evidence>
<dbReference type="InterPro" id="IPR022637">
    <property type="entry name" value="DNA_polIII_beta_cen"/>
</dbReference>
<dbReference type="Pfam" id="PF00712">
    <property type="entry name" value="DNA_pol3_beta"/>
    <property type="match status" value="1"/>
</dbReference>
<evidence type="ECO:0000256" key="4">
    <source>
        <dbReference type="ARBA" id="ARBA00022490"/>
    </source>
</evidence>
<dbReference type="CDD" id="cd00140">
    <property type="entry name" value="beta_clamp"/>
    <property type="match status" value="1"/>
</dbReference>
<dbReference type="PANTHER" id="PTHR30478:SF0">
    <property type="entry name" value="BETA SLIDING CLAMP"/>
    <property type="match status" value="1"/>
</dbReference>
<evidence type="ECO:0000256" key="5">
    <source>
        <dbReference type="ARBA" id="ARBA00022679"/>
    </source>
</evidence>
<accession>A0A161TPS8</accession>
<dbReference type="NCBIfam" id="TIGR00663">
    <property type="entry name" value="dnan"/>
    <property type="match status" value="1"/>
</dbReference>
<evidence type="ECO:0000256" key="6">
    <source>
        <dbReference type="ARBA" id="ARBA00022695"/>
    </source>
</evidence>
<dbReference type="Gene3D" id="3.10.150.10">
    <property type="entry name" value="DNA Polymerase III, subunit A, domain 2"/>
    <property type="match status" value="1"/>
</dbReference>
<dbReference type="GO" id="GO:0006271">
    <property type="term" value="P:DNA strand elongation involved in DNA replication"/>
    <property type="evidence" value="ECO:0007669"/>
    <property type="project" value="TreeGrafter"/>
</dbReference>
<dbReference type="InterPro" id="IPR022634">
    <property type="entry name" value="DNA_polIII_beta_N"/>
</dbReference>
<evidence type="ECO:0000256" key="10">
    <source>
        <dbReference type="PIRNR" id="PIRNR000804"/>
    </source>
</evidence>
<sequence>MHFKINSQVLADSLKKIEKVVNPKHTIPILQGISMEVTQEEIILIGSDSTESFRYHIPVDGESVEVFECGKAVLPKQVCEIAKKLKTQLELKLENFNLSIKYGKKSEFTLNTFDYEEYPKLPKFNIDKPSLTFKGADFGVLIKRTAYAASDSETRPILTGVNMSLESDCMTLVATDSHRLGQIKSTKITTEEPMSLVIPAKALDKLAKTFDLQEDISVYCESNNQVVFRSGQLFFYTRVLEGNYPDTTRLMPNSFKSEMKIGRKELLDSLDRISGLASGADNGKGGVVKLFVNGAATISTHQSQIGKGQEVVEYEELNGEDNFTISFSAKYLIDALKAVESDYILFKYQGDNRPFIITPTDSEYDETQLILPVRTLT</sequence>
<dbReference type="PANTHER" id="PTHR30478">
    <property type="entry name" value="DNA POLYMERASE III SUBUNIT BETA"/>
    <property type="match status" value="1"/>
</dbReference>
<comment type="caution">
    <text evidence="14">The sequence shown here is derived from an EMBL/GenBank/DDBJ whole genome shotgun (WGS) entry which is preliminary data.</text>
</comment>
<reference evidence="15" key="1">
    <citation type="submission" date="2016-01" db="EMBL/GenBank/DDBJ databases">
        <title>Draft genome of Chromobacterium sp. F49.</title>
        <authorList>
            <person name="Hong K.W."/>
        </authorList>
    </citation>
    <scope>NUCLEOTIDE SEQUENCE [LARGE SCALE GENOMIC DNA]</scope>
    <source>
        <strain evidence="15">P7IIIA</strain>
    </source>
</reference>
<evidence type="ECO:0000259" key="12">
    <source>
        <dbReference type="Pfam" id="PF02767"/>
    </source>
</evidence>
<dbReference type="Pfam" id="PF02768">
    <property type="entry name" value="DNA_pol3_beta_3"/>
    <property type="match status" value="1"/>
</dbReference>
<keyword evidence="7 10" id="KW-0235">DNA replication</keyword>
<feature type="domain" description="DNA polymerase III beta sliding clamp central" evidence="12">
    <location>
        <begin position="137"/>
        <end position="246"/>
    </location>
</feature>
<dbReference type="GO" id="GO:0009360">
    <property type="term" value="C:DNA polymerase III complex"/>
    <property type="evidence" value="ECO:0007669"/>
    <property type="project" value="InterPro"/>
</dbReference>
<comment type="subcellular location">
    <subcellularLocation>
        <location evidence="1 10">Cytoplasm</location>
    </subcellularLocation>
</comment>
<evidence type="ECO:0000256" key="9">
    <source>
        <dbReference type="ARBA" id="ARBA00023125"/>
    </source>
</evidence>
<feature type="domain" description="DNA polymerase III beta sliding clamp C-terminal" evidence="13">
    <location>
        <begin position="249"/>
        <end position="374"/>
    </location>
</feature>
<keyword evidence="9" id="KW-0238">DNA-binding</keyword>
<keyword evidence="15" id="KW-1185">Reference proteome</keyword>
<dbReference type="Pfam" id="PF02767">
    <property type="entry name" value="DNA_pol3_beta_2"/>
    <property type="match status" value="1"/>
</dbReference>
<dbReference type="InterPro" id="IPR022635">
    <property type="entry name" value="DNA_polIII_beta_C"/>
</dbReference>
<evidence type="ECO:0000313" key="15">
    <source>
        <dbReference type="Proteomes" id="UP000076567"/>
    </source>
</evidence>
<keyword evidence="8 10" id="KW-0239">DNA-directed DNA polymerase</keyword>
<dbReference type="OrthoDB" id="8421503at2"/>
<keyword evidence="5 10" id="KW-0808">Transferase</keyword>
<dbReference type="PIRSF" id="PIRSF000804">
    <property type="entry name" value="DNA_pol_III_b"/>
    <property type="match status" value="1"/>
</dbReference>
<name>A0A161TPS8_9BACL</name>
<keyword evidence="6 10" id="KW-0548">Nucleotidyltransferase</keyword>
<dbReference type="Gene3D" id="3.70.10.10">
    <property type="match status" value="1"/>
</dbReference>
<keyword evidence="4 10" id="KW-0963">Cytoplasm</keyword>